<dbReference type="RefSeq" id="XP_022772789.1">
    <property type="nucleotide sequence ID" value="XM_022917054.1"/>
</dbReference>
<dbReference type="Pfam" id="PF05648">
    <property type="entry name" value="PEX11"/>
    <property type="match status" value="1"/>
</dbReference>
<comment type="subcellular location">
    <subcellularLocation>
        <location evidence="3">Peroxisome membrane</location>
    </subcellularLocation>
</comment>
<keyword evidence="4" id="KW-1185">Reference proteome</keyword>
<dbReference type="OrthoDB" id="411017at2759"/>
<protein>
    <submittedName>
        <fullName evidence="5">Uncharacterized protein LOC111315376</fullName>
    </submittedName>
</protein>
<dbReference type="Proteomes" id="UP000515121">
    <property type="component" value="Unplaced"/>
</dbReference>
<accession>A0A6P6B6I7</accession>
<dbReference type="AlphaFoldDB" id="A0A6P6B6I7"/>
<evidence type="ECO:0000256" key="2">
    <source>
        <dbReference type="ARBA" id="ARBA00023140"/>
    </source>
</evidence>
<dbReference type="InterPro" id="IPR008733">
    <property type="entry name" value="PEX11"/>
</dbReference>
<sequence length="181" mass="20324">MYGPKHCSDLGLRVARCGGLAGAHSDNSCQVAVTLLILTVDFLQLQKHLHDVVLMPKKEELSFSSIDACLPVPCSPSSCLLSLNRNGCESFNRLSIANPKRPNAMKAQIKRLPEPSRSLPRLARRRLQARKIFRYATKYQDHISRKVQLSSRLKSFESSVGLSRKAFRLGKFVQHINALRN</sequence>
<evidence type="ECO:0000256" key="1">
    <source>
        <dbReference type="ARBA" id="ARBA00023136"/>
    </source>
</evidence>
<dbReference type="KEGG" id="dzi:111315376"/>
<organism evidence="4 5">
    <name type="scientific">Durio zibethinus</name>
    <name type="common">Durian</name>
    <dbReference type="NCBI Taxonomy" id="66656"/>
    <lineage>
        <taxon>Eukaryota</taxon>
        <taxon>Viridiplantae</taxon>
        <taxon>Streptophyta</taxon>
        <taxon>Embryophyta</taxon>
        <taxon>Tracheophyta</taxon>
        <taxon>Spermatophyta</taxon>
        <taxon>Magnoliopsida</taxon>
        <taxon>eudicotyledons</taxon>
        <taxon>Gunneridae</taxon>
        <taxon>Pentapetalae</taxon>
        <taxon>rosids</taxon>
        <taxon>malvids</taxon>
        <taxon>Malvales</taxon>
        <taxon>Malvaceae</taxon>
        <taxon>Helicteroideae</taxon>
        <taxon>Durio</taxon>
    </lineage>
</organism>
<dbReference type="GO" id="GO:0016559">
    <property type="term" value="P:peroxisome fission"/>
    <property type="evidence" value="ECO:0007669"/>
    <property type="project" value="InterPro"/>
</dbReference>
<reference evidence="5" key="1">
    <citation type="submission" date="2025-08" db="UniProtKB">
        <authorList>
            <consortium name="RefSeq"/>
        </authorList>
    </citation>
    <scope>IDENTIFICATION</scope>
    <source>
        <tissue evidence="5">Fruit stalk</tissue>
    </source>
</reference>
<evidence type="ECO:0000313" key="5">
    <source>
        <dbReference type="RefSeq" id="XP_022772789.1"/>
    </source>
</evidence>
<keyword evidence="2" id="KW-0576">Peroxisome</keyword>
<proteinExistence type="predicted"/>
<gene>
    <name evidence="5" type="primary">LOC111315376</name>
</gene>
<dbReference type="GO" id="GO:0005778">
    <property type="term" value="C:peroxisomal membrane"/>
    <property type="evidence" value="ECO:0007669"/>
    <property type="project" value="UniProtKB-SubCell"/>
</dbReference>
<dbReference type="GeneID" id="111315376"/>
<evidence type="ECO:0000313" key="4">
    <source>
        <dbReference type="Proteomes" id="UP000515121"/>
    </source>
</evidence>
<keyword evidence="1" id="KW-0472">Membrane</keyword>
<name>A0A6P6B6I7_DURZI</name>
<evidence type="ECO:0000256" key="3">
    <source>
        <dbReference type="ARBA" id="ARBA00046271"/>
    </source>
</evidence>